<feature type="transmembrane region" description="Helical" evidence="1">
    <location>
        <begin position="230"/>
        <end position="252"/>
    </location>
</feature>
<name>A0A1G5LAN5_9FIRM</name>
<accession>A0A1G5LAN5</accession>
<feature type="transmembrane region" description="Helical" evidence="1">
    <location>
        <begin position="142"/>
        <end position="171"/>
    </location>
</feature>
<dbReference type="OrthoDB" id="8582979at2"/>
<dbReference type="PANTHER" id="PTHR36832:SF1">
    <property type="entry name" value="SLR1174 PROTEIN"/>
    <property type="match status" value="1"/>
</dbReference>
<keyword evidence="1" id="KW-0812">Transmembrane</keyword>
<dbReference type="EMBL" id="FMUS01000044">
    <property type="protein sequence ID" value="SCZ09511.1"/>
    <property type="molecule type" value="Genomic_DNA"/>
</dbReference>
<dbReference type="STRING" id="1120976.SAMN03080606_04206"/>
<dbReference type="Proteomes" id="UP000198636">
    <property type="component" value="Unassembled WGS sequence"/>
</dbReference>
<gene>
    <name evidence="2" type="ORF">SAMN03080606_04206</name>
</gene>
<sequence>MSLYMRFLLNAFLSKVAYKFDAYLGVISQCVFLFIHISIWKALYISAEIVDVSSIDLKTMITYSVISAGISLFINNSVIGIMDQKIRTGEIAIDLLRPMNLKTTLFYRKMGDTCFVMIFQFLPVVMIFSFILRINYPSIEFLLYFFITLINGMIIYFLITYIIGLIGFWYLSVWHLSRLLQDLVRLLSGSFIPLWFFPDILSTISLYLPFRFIYFVPISIFLGKVDVLEIYIMIALQIMWILILTIIEKVLWFKGIEKLVIQGG</sequence>
<dbReference type="InterPro" id="IPR010390">
    <property type="entry name" value="ABC-2_transporter-like"/>
</dbReference>
<feature type="transmembrane region" description="Helical" evidence="1">
    <location>
        <begin position="20"/>
        <end position="40"/>
    </location>
</feature>
<feature type="transmembrane region" description="Helical" evidence="1">
    <location>
        <begin position="114"/>
        <end position="136"/>
    </location>
</feature>
<dbReference type="Pfam" id="PF06182">
    <property type="entry name" value="ABC2_membrane_6"/>
    <property type="match status" value="1"/>
</dbReference>
<dbReference type="PANTHER" id="PTHR36832">
    <property type="entry name" value="SLR1174 PROTEIN-RELATED"/>
    <property type="match status" value="1"/>
</dbReference>
<keyword evidence="1" id="KW-0472">Membrane</keyword>
<feature type="transmembrane region" description="Helical" evidence="1">
    <location>
        <begin position="60"/>
        <end position="79"/>
    </location>
</feature>
<dbReference type="AlphaFoldDB" id="A0A1G5LAN5"/>
<evidence type="ECO:0000313" key="3">
    <source>
        <dbReference type="Proteomes" id="UP000198636"/>
    </source>
</evidence>
<protein>
    <submittedName>
        <fullName evidence="2">ABC-2 type transport system permease protein</fullName>
    </submittedName>
</protein>
<evidence type="ECO:0000313" key="2">
    <source>
        <dbReference type="EMBL" id="SCZ09511.1"/>
    </source>
</evidence>
<keyword evidence="1" id="KW-1133">Transmembrane helix</keyword>
<organism evidence="2 3">
    <name type="scientific">Alkaliphilus peptidifermentans DSM 18978</name>
    <dbReference type="NCBI Taxonomy" id="1120976"/>
    <lineage>
        <taxon>Bacteria</taxon>
        <taxon>Bacillati</taxon>
        <taxon>Bacillota</taxon>
        <taxon>Clostridia</taxon>
        <taxon>Peptostreptococcales</taxon>
        <taxon>Natronincolaceae</taxon>
        <taxon>Alkaliphilus</taxon>
    </lineage>
</organism>
<dbReference type="RefSeq" id="WP_091547521.1">
    <property type="nucleotide sequence ID" value="NZ_FMUS01000044.1"/>
</dbReference>
<reference evidence="2 3" key="1">
    <citation type="submission" date="2016-10" db="EMBL/GenBank/DDBJ databases">
        <authorList>
            <person name="de Groot N.N."/>
        </authorList>
    </citation>
    <scope>NUCLEOTIDE SEQUENCE [LARGE SCALE GENOMIC DNA]</scope>
    <source>
        <strain evidence="2 3">DSM 18978</strain>
    </source>
</reference>
<feature type="transmembrane region" description="Helical" evidence="1">
    <location>
        <begin position="183"/>
        <end position="210"/>
    </location>
</feature>
<evidence type="ECO:0000256" key="1">
    <source>
        <dbReference type="SAM" id="Phobius"/>
    </source>
</evidence>
<proteinExistence type="predicted"/>
<keyword evidence="3" id="KW-1185">Reference proteome</keyword>